<comment type="caution">
    <text evidence="2">The sequence shown here is derived from an EMBL/GenBank/DDBJ whole genome shotgun (WGS) entry which is preliminary data.</text>
</comment>
<organism evidence="2 3">
    <name type="scientific">Paenibacillus residui</name>
    <dbReference type="NCBI Taxonomy" id="629724"/>
    <lineage>
        <taxon>Bacteria</taxon>
        <taxon>Bacillati</taxon>
        <taxon>Bacillota</taxon>
        <taxon>Bacilli</taxon>
        <taxon>Bacillales</taxon>
        <taxon>Paenibacillaceae</taxon>
        <taxon>Paenibacillus</taxon>
    </lineage>
</organism>
<sequence length="233" mass="24168">MEQNTQYVVGVDLGGTKIATALLDQSGQVLRRTRFQTAELKTAEEVIDCLVRSVEEVRGDLPVAGVGVASPGAVDTERGIILNGTNLPGWAGIPLREEMKRRLGIPVQVVNDANAAAWGEYYAGAGQGSKTMVYITISTGIGSGIVLDGKLLLGSNGIAAELGHTMIGVDGPVCSCGRPGCWEAYASGTSIARIAEEASAREASLMTNLAAQEGIPISAKHLFEAARQGDGTA</sequence>
<protein>
    <submittedName>
        <fullName evidence="2">ROK family protein</fullName>
    </submittedName>
</protein>
<name>A0ABW3D966_9BACL</name>
<comment type="similarity">
    <text evidence="1">Belongs to the ROK (NagC/XylR) family.</text>
</comment>
<dbReference type="InterPro" id="IPR000600">
    <property type="entry name" value="ROK"/>
</dbReference>
<evidence type="ECO:0000313" key="3">
    <source>
        <dbReference type="Proteomes" id="UP001597120"/>
    </source>
</evidence>
<dbReference type="InterPro" id="IPR049874">
    <property type="entry name" value="ROK_cs"/>
</dbReference>
<keyword evidence="3" id="KW-1185">Reference proteome</keyword>
<proteinExistence type="inferred from homology"/>
<dbReference type="PANTHER" id="PTHR18964">
    <property type="entry name" value="ROK (REPRESSOR, ORF, KINASE) FAMILY"/>
    <property type="match status" value="1"/>
</dbReference>
<dbReference type="SUPFAM" id="SSF53067">
    <property type="entry name" value="Actin-like ATPase domain"/>
    <property type="match status" value="1"/>
</dbReference>
<dbReference type="Gene3D" id="3.30.420.40">
    <property type="match status" value="2"/>
</dbReference>
<accession>A0ABW3D966</accession>
<dbReference type="EMBL" id="JBHTIU010000039">
    <property type="protein sequence ID" value="MFD0869896.1"/>
    <property type="molecule type" value="Genomic_DNA"/>
</dbReference>
<dbReference type="Proteomes" id="UP001597120">
    <property type="component" value="Unassembled WGS sequence"/>
</dbReference>
<feature type="non-terminal residue" evidence="2">
    <location>
        <position position="233"/>
    </location>
</feature>
<evidence type="ECO:0000256" key="1">
    <source>
        <dbReference type="ARBA" id="ARBA00006479"/>
    </source>
</evidence>
<reference evidence="3" key="1">
    <citation type="journal article" date="2019" name="Int. J. Syst. Evol. Microbiol.">
        <title>The Global Catalogue of Microorganisms (GCM) 10K type strain sequencing project: providing services to taxonomists for standard genome sequencing and annotation.</title>
        <authorList>
            <consortium name="The Broad Institute Genomics Platform"/>
            <consortium name="The Broad Institute Genome Sequencing Center for Infectious Disease"/>
            <person name="Wu L."/>
            <person name="Ma J."/>
        </authorList>
    </citation>
    <scope>NUCLEOTIDE SEQUENCE [LARGE SCALE GENOMIC DNA]</scope>
    <source>
        <strain evidence="3">CCUG 57263</strain>
    </source>
</reference>
<dbReference type="RefSeq" id="WP_379288689.1">
    <property type="nucleotide sequence ID" value="NZ_JBHTIU010000039.1"/>
</dbReference>
<dbReference type="PANTHER" id="PTHR18964:SF149">
    <property type="entry name" value="BIFUNCTIONAL UDP-N-ACETYLGLUCOSAMINE 2-EPIMERASE_N-ACETYLMANNOSAMINE KINASE"/>
    <property type="match status" value="1"/>
</dbReference>
<gene>
    <name evidence="2" type="ORF">ACFQ03_12110</name>
</gene>
<evidence type="ECO:0000313" key="2">
    <source>
        <dbReference type="EMBL" id="MFD0869896.1"/>
    </source>
</evidence>
<dbReference type="InterPro" id="IPR043129">
    <property type="entry name" value="ATPase_NBD"/>
</dbReference>
<dbReference type="Pfam" id="PF00480">
    <property type="entry name" value="ROK"/>
    <property type="match status" value="1"/>
</dbReference>
<dbReference type="PROSITE" id="PS01125">
    <property type="entry name" value="ROK"/>
    <property type="match status" value="1"/>
</dbReference>